<keyword evidence="2" id="KW-1185">Reference proteome</keyword>
<organism evidence="1 2">
    <name type="scientific">Paracoccus thiocyanatus</name>
    <dbReference type="NCBI Taxonomy" id="34006"/>
    <lineage>
        <taxon>Bacteria</taxon>
        <taxon>Pseudomonadati</taxon>
        <taxon>Pseudomonadota</taxon>
        <taxon>Alphaproteobacteria</taxon>
        <taxon>Rhodobacterales</taxon>
        <taxon>Paracoccaceae</taxon>
        <taxon>Paracoccus</taxon>
    </lineage>
</organism>
<dbReference type="SUPFAM" id="SSF52317">
    <property type="entry name" value="Class I glutamine amidotransferase-like"/>
    <property type="match status" value="1"/>
</dbReference>
<evidence type="ECO:0000313" key="1">
    <source>
        <dbReference type="EMBL" id="RDW11697.1"/>
    </source>
</evidence>
<feature type="non-terminal residue" evidence="1">
    <location>
        <position position="384"/>
    </location>
</feature>
<gene>
    <name evidence="1" type="ORF">DIE28_18015</name>
</gene>
<dbReference type="CDD" id="cd03143">
    <property type="entry name" value="A4_beta-galactosidase_middle_domain"/>
    <property type="match status" value="1"/>
</dbReference>
<sequence length="384" mass="40103">MVPPEGPRQSLELAAGDQPALRLRSTGAAAPEVLAIGLDPQGVPRELARLKPGEGAQDRGVTSWPVPIDLPSELRNRITRFEIEGQASAGAVLLADDSLRRRKVALVGDDRAGEGQRLLSPLHYLRRALAPSTDLIEGGMGDVLQAAPDVIVLADQIGLADTPGLREWVEGGGLLIRFAGPRMAASERLAEEPLLPVRLRAGGRDIGGALAWGEPRGIADFAADGPFAGLAVPADAAVRAQLLAEPAPDLGDRIIARLSDGTPLVTRAALGQGQLVLFHTTANAEWSNLAISGLFVEMLDRLVRSARVIAETPEADPAEQPFWLPELVLDGFGRAAEPGDPVPVAAADFARGPAPAAPAGLYRGGERMVALNAGGPMVPADWPG</sequence>
<reference evidence="1 2" key="1">
    <citation type="submission" date="2018-05" db="EMBL/GenBank/DDBJ databases">
        <title>Whole genome sequencing of Paracoccus thiocyanatus SST.</title>
        <authorList>
            <person name="Ghosh W."/>
            <person name="Rameez M.J."/>
            <person name="Roy C."/>
        </authorList>
    </citation>
    <scope>NUCLEOTIDE SEQUENCE [LARGE SCALE GENOMIC DNA]</scope>
    <source>
        <strain evidence="1 2">SST</strain>
    </source>
</reference>
<dbReference type="Gene3D" id="3.40.50.880">
    <property type="match status" value="1"/>
</dbReference>
<proteinExistence type="predicted"/>
<dbReference type="AlphaFoldDB" id="A0A3D8P8D4"/>
<dbReference type="EMBL" id="QFCQ01000238">
    <property type="protein sequence ID" value="RDW11697.1"/>
    <property type="molecule type" value="Genomic_DNA"/>
</dbReference>
<evidence type="ECO:0000313" key="2">
    <source>
        <dbReference type="Proteomes" id="UP000256679"/>
    </source>
</evidence>
<dbReference type="PANTHER" id="PTHR37464:SF1">
    <property type="entry name" value="BLL2463 PROTEIN"/>
    <property type="match status" value="1"/>
</dbReference>
<protein>
    <submittedName>
        <fullName evidence="1">LytTR family transcriptional regulator</fullName>
    </submittedName>
</protein>
<name>A0A3D8P8D4_9RHOB</name>
<dbReference type="PANTHER" id="PTHR37464">
    <property type="entry name" value="BLL2463 PROTEIN"/>
    <property type="match status" value="1"/>
</dbReference>
<dbReference type="Proteomes" id="UP000256679">
    <property type="component" value="Unassembled WGS sequence"/>
</dbReference>
<dbReference type="InterPro" id="IPR029062">
    <property type="entry name" value="Class_I_gatase-like"/>
</dbReference>
<comment type="caution">
    <text evidence="1">The sequence shown here is derived from an EMBL/GenBank/DDBJ whole genome shotgun (WGS) entry which is preliminary data.</text>
</comment>
<accession>A0A3D8P8D4</accession>